<protein>
    <submittedName>
        <fullName evidence="2">Uncharacterized protein</fullName>
    </submittedName>
</protein>
<gene>
    <name evidence="2" type="ORF">Cvel_16246</name>
</gene>
<name>A0A0G4FCW7_9ALVE</name>
<feature type="region of interest" description="Disordered" evidence="1">
    <location>
        <begin position="122"/>
        <end position="150"/>
    </location>
</feature>
<evidence type="ECO:0000313" key="2">
    <source>
        <dbReference type="EMBL" id="CEM10590.1"/>
    </source>
</evidence>
<accession>A0A0G4FCW7</accession>
<dbReference type="VEuPathDB" id="CryptoDB:Cvel_16246"/>
<dbReference type="AlphaFoldDB" id="A0A0G4FCW7"/>
<dbReference type="PhylomeDB" id="A0A0G4FCW7"/>
<organism evidence="2">
    <name type="scientific">Chromera velia CCMP2878</name>
    <dbReference type="NCBI Taxonomy" id="1169474"/>
    <lineage>
        <taxon>Eukaryota</taxon>
        <taxon>Sar</taxon>
        <taxon>Alveolata</taxon>
        <taxon>Colpodellida</taxon>
        <taxon>Chromeraceae</taxon>
        <taxon>Chromera</taxon>
    </lineage>
</organism>
<sequence length="150" mass="15593">MGGGGGRSGSASVSSSDALAARGRGAVPTSYPTYTVTGRDGTIQAYQANVTEDAVTYGAAFTDNTDCIDAADWRDPDGDGCEQYADNIHWCNNLVKGTSEMTPLDACGCACKDYVPVEVPAGEEPLETSVDENEDAGADEEAEAVDHDEN</sequence>
<dbReference type="EMBL" id="CDMZ01000268">
    <property type="protein sequence ID" value="CEM10590.1"/>
    <property type="molecule type" value="Genomic_DNA"/>
</dbReference>
<reference evidence="2" key="1">
    <citation type="submission" date="2014-11" db="EMBL/GenBank/DDBJ databases">
        <authorList>
            <person name="Otto D Thomas"/>
            <person name="Naeem Raeece"/>
        </authorList>
    </citation>
    <scope>NUCLEOTIDE SEQUENCE</scope>
</reference>
<evidence type="ECO:0000256" key="1">
    <source>
        <dbReference type="SAM" id="MobiDB-lite"/>
    </source>
</evidence>
<feature type="compositionally biased region" description="Acidic residues" evidence="1">
    <location>
        <begin position="124"/>
        <end position="143"/>
    </location>
</feature>
<proteinExistence type="predicted"/>
<feature type="region of interest" description="Disordered" evidence="1">
    <location>
        <begin position="1"/>
        <end position="25"/>
    </location>
</feature>